<reference evidence="5 6" key="1">
    <citation type="submission" date="2019-02" db="EMBL/GenBank/DDBJ databases">
        <title>Deep-cultivation of Planctomycetes and their phenomic and genomic characterization uncovers novel biology.</title>
        <authorList>
            <person name="Wiegand S."/>
            <person name="Jogler M."/>
            <person name="Boedeker C."/>
            <person name="Pinto D."/>
            <person name="Vollmers J."/>
            <person name="Rivas-Marin E."/>
            <person name="Kohn T."/>
            <person name="Peeters S.H."/>
            <person name="Heuer A."/>
            <person name="Rast P."/>
            <person name="Oberbeckmann S."/>
            <person name="Bunk B."/>
            <person name="Jeske O."/>
            <person name="Meyerdierks A."/>
            <person name="Storesund J.E."/>
            <person name="Kallscheuer N."/>
            <person name="Luecker S."/>
            <person name="Lage O.M."/>
            <person name="Pohl T."/>
            <person name="Merkel B.J."/>
            <person name="Hornburger P."/>
            <person name="Mueller R.-W."/>
            <person name="Bruemmer F."/>
            <person name="Labrenz M."/>
            <person name="Spormann A.M."/>
            <person name="Op Den Camp H."/>
            <person name="Overmann J."/>
            <person name="Amann R."/>
            <person name="Jetten M.S.M."/>
            <person name="Mascher T."/>
            <person name="Medema M.H."/>
            <person name="Devos D.P."/>
            <person name="Kaster A.-K."/>
            <person name="Ovreas L."/>
            <person name="Rohde M."/>
            <person name="Galperin M.Y."/>
            <person name="Jogler C."/>
        </authorList>
    </citation>
    <scope>NUCLEOTIDE SEQUENCE [LARGE SCALE GENOMIC DNA]</scope>
    <source>
        <strain evidence="5 6">Enr8</strain>
    </source>
</reference>
<sequence length="484" mass="52987">MAFDTVASSPPKTKKTTARPRSVFAKWLATPDPASPSEATPTVPGLPILVVGAGPAGLSGMAALAKQGIDFVGVESHRQVGGIWDISNPISSAYEGLRTVTSRFTTFVGESPAAGDVPNFIPHEQAFEQFKAFAQSHRLVDKIKFETSFVDARKSEAGTWQVKLRPTGADHDKQEYEQEFRGIIFATGSHNQKHGRMPVELAAQARDAGIEVLHSSEYKTPERFAGKRVLIVGLGDSASDIAAKICSTTARTILGVRTPPWLIPQVVMGVPVDKLGHDTNWLPNWYRDGSLHMIRWAYIGGHRRLGMSSPKHGLHDKMAILDRGIVAAIRSGGVVVRSNVTGFADGVANFASEEHAAEPIDAVIFATGFSRSYPLLCQPGASENEIADALSFRIFHPTEAGLFYLAETIGLRSCWPIFTEQTNAIVAYLQNEECGTSNLRRFNQRRQVETPPLQGAIYSMCDRFHLDYEIYTSCLRDFSAWLAE</sequence>
<dbReference type="OrthoDB" id="9778740at2"/>
<feature type="compositionally biased region" description="Polar residues" evidence="4">
    <location>
        <begin position="1"/>
        <end position="11"/>
    </location>
</feature>
<dbReference type="Pfam" id="PF00743">
    <property type="entry name" value="FMO-like"/>
    <property type="match status" value="1"/>
</dbReference>
<dbReference type="GO" id="GO:0004499">
    <property type="term" value="F:N,N-dimethylaniline monooxygenase activity"/>
    <property type="evidence" value="ECO:0007669"/>
    <property type="project" value="InterPro"/>
</dbReference>
<keyword evidence="6" id="KW-1185">Reference proteome</keyword>
<dbReference type="EMBL" id="SJPF01000002">
    <property type="protein sequence ID" value="TWT34867.1"/>
    <property type="molecule type" value="Genomic_DNA"/>
</dbReference>
<dbReference type="InterPro" id="IPR020946">
    <property type="entry name" value="Flavin_mOase-like"/>
</dbReference>
<name>A0A5C5VAC2_9BACT</name>
<dbReference type="RefSeq" id="WP_146431466.1">
    <property type="nucleotide sequence ID" value="NZ_SJPF01000002.1"/>
</dbReference>
<dbReference type="SUPFAM" id="SSF51905">
    <property type="entry name" value="FAD/NAD(P)-binding domain"/>
    <property type="match status" value="2"/>
</dbReference>
<dbReference type="PRINTS" id="PR00370">
    <property type="entry name" value="FMOXYGENASE"/>
</dbReference>
<gene>
    <name evidence="5" type="primary">hapE</name>
    <name evidence="5" type="ORF">Enr8_22820</name>
</gene>
<dbReference type="InterPro" id="IPR000960">
    <property type="entry name" value="Flavin_mOase"/>
</dbReference>
<protein>
    <submittedName>
        <fullName evidence="5">4-hydroxyacetophenone monooxygenase</fullName>
        <ecNumber evidence="5">1.14.13.84</ecNumber>
    </submittedName>
</protein>
<comment type="caution">
    <text evidence="5">The sequence shown here is derived from an EMBL/GenBank/DDBJ whole genome shotgun (WGS) entry which is preliminary data.</text>
</comment>
<dbReference type="PANTHER" id="PTHR43539">
    <property type="entry name" value="FLAVIN-BINDING MONOOXYGENASE-LIKE PROTEIN (AFU_ORTHOLOGUE AFUA_4G09220)"/>
    <property type="match status" value="1"/>
</dbReference>
<evidence type="ECO:0000313" key="6">
    <source>
        <dbReference type="Proteomes" id="UP000318878"/>
    </source>
</evidence>
<dbReference type="EC" id="1.14.13.84" evidence="5"/>
<feature type="region of interest" description="Disordered" evidence="4">
    <location>
        <begin position="1"/>
        <end position="20"/>
    </location>
</feature>
<evidence type="ECO:0000256" key="1">
    <source>
        <dbReference type="ARBA" id="ARBA00022630"/>
    </source>
</evidence>
<keyword evidence="3 5" id="KW-0560">Oxidoreductase</keyword>
<keyword evidence="5" id="KW-0503">Monooxygenase</keyword>
<evidence type="ECO:0000256" key="3">
    <source>
        <dbReference type="ARBA" id="ARBA00023002"/>
    </source>
</evidence>
<dbReference type="PANTHER" id="PTHR43539:SF78">
    <property type="entry name" value="FLAVIN-CONTAINING MONOOXYGENASE"/>
    <property type="match status" value="1"/>
</dbReference>
<evidence type="ECO:0000256" key="4">
    <source>
        <dbReference type="SAM" id="MobiDB-lite"/>
    </source>
</evidence>
<dbReference type="InterPro" id="IPR050982">
    <property type="entry name" value="Auxin_biosynth/cation_transpt"/>
</dbReference>
<dbReference type="Gene3D" id="3.50.50.60">
    <property type="entry name" value="FAD/NAD(P)-binding domain"/>
    <property type="match status" value="1"/>
</dbReference>
<dbReference type="GO" id="GO:0050660">
    <property type="term" value="F:flavin adenine dinucleotide binding"/>
    <property type="evidence" value="ECO:0007669"/>
    <property type="project" value="InterPro"/>
</dbReference>
<keyword evidence="1" id="KW-0285">Flavoprotein</keyword>
<dbReference type="InterPro" id="IPR036188">
    <property type="entry name" value="FAD/NAD-bd_sf"/>
</dbReference>
<keyword evidence="2" id="KW-0274">FAD</keyword>
<dbReference type="GO" id="GO:0050661">
    <property type="term" value="F:NADP binding"/>
    <property type="evidence" value="ECO:0007669"/>
    <property type="project" value="InterPro"/>
</dbReference>
<dbReference type="GO" id="GO:0033767">
    <property type="term" value="F:4-hydroxyacetophenone monooxygenase activity"/>
    <property type="evidence" value="ECO:0007669"/>
    <property type="project" value="UniProtKB-EC"/>
</dbReference>
<proteinExistence type="predicted"/>
<accession>A0A5C5VAC2</accession>
<organism evidence="5 6">
    <name type="scientific">Blastopirellula retiformator</name>
    <dbReference type="NCBI Taxonomy" id="2527970"/>
    <lineage>
        <taxon>Bacteria</taxon>
        <taxon>Pseudomonadati</taxon>
        <taxon>Planctomycetota</taxon>
        <taxon>Planctomycetia</taxon>
        <taxon>Pirellulales</taxon>
        <taxon>Pirellulaceae</taxon>
        <taxon>Blastopirellula</taxon>
    </lineage>
</organism>
<dbReference type="Proteomes" id="UP000318878">
    <property type="component" value="Unassembled WGS sequence"/>
</dbReference>
<dbReference type="AlphaFoldDB" id="A0A5C5VAC2"/>
<evidence type="ECO:0000256" key="2">
    <source>
        <dbReference type="ARBA" id="ARBA00022827"/>
    </source>
</evidence>
<evidence type="ECO:0000313" key="5">
    <source>
        <dbReference type="EMBL" id="TWT34867.1"/>
    </source>
</evidence>